<evidence type="ECO:0000256" key="4">
    <source>
        <dbReference type="ARBA" id="ARBA00023163"/>
    </source>
</evidence>
<dbReference type="Gene3D" id="2.60.40.10">
    <property type="entry name" value="Immunoglobulins"/>
    <property type="match status" value="1"/>
</dbReference>
<dbReference type="SUPFAM" id="SSF47384">
    <property type="entry name" value="Homodimeric domain of signal transducing histidine kinase"/>
    <property type="match status" value="1"/>
</dbReference>
<evidence type="ECO:0000313" key="10">
    <source>
        <dbReference type="EMBL" id="CCO21495.1"/>
    </source>
</evidence>
<dbReference type="SUPFAM" id="SSF52172">
    <property type="entry name" value="CheY-like"/>
    <property type="match status" value="1"/>
</dbReference>
<dbReference type="PANTHER" id="PTHR43547">
    <property type="entry name" value="TWO-COMPONENT HISTIDINE KINASE"/>
    <property type="match status" value="1"/>
</dbReference>
<dbReference type="InterPro" id="IPR011006">
    <property type="entry name" value="CheY-like_superfamily"/>
</dbReference>
<feature type="domain" description="Response regulatory" evidence="9">
    <location>
        <begin position="1124"/>
        <end position="1239"/>
    </location>
</feature>
<evidence type="ECO:0000259" key="8">
    <source>
        <dbReference type="PROSITE" id="PS50109"/>
    </source>
</evidence>
<dbReference type="GO" id="GO:0003700">
    <property type="term" value="F:DNA-binding transcription factor activity"/>
    <property type="evidence" value="ECO:0007669"/>
    <property type="project" value="InterPro"/>
</dbReference>
<dbReference type="InterPro" id="IPR011110">
    <property type="entry name" value="Reg_prop"/>
</dbReference>
<dbReference type="PROSITE" id="PS50109">
    <property type="entry name" value="HIS_KIN"/>
    <property type="match status" value="1"/>
</dbReference>
<feature type="domain" description="HTH araC/xylS-type" evidence="7">
    <location>
        <begin position="1272"/>
        <end position="1371"/>
    </location>
</feature>
<keyword evidence="4" id="KW-0804">Transcription</keyword>
<dbReference type="PANTHER" id="PTHR43547:SF2">
    <property type="entry name" value="HYBRID SIGNAL TRANSDUCTION HISTIDINE KINASE C"/>
    <property type="match status" value="1"/>
</dbReference>
<feature type="domain" description="Histidine kinase" evidence="8">
    <location>
        <begin position="835"/>
        <end position="1078"/>
    </location>
</feature>
<dbReference type="InterPro" id="IPR015943">
    <property type="entry name" value="WD40/YVTN_repeat-like_dom_sf"/>
</dbReference>
<evidence type="ECO:0000256" key="6">
    <source>
        <dbReference type="SAM" id="Phobius"/>
    </source>
</evidence>
<reference evidence="10" key="1">
    <citation type="submission" date="2012-10" db="EMBL/GenBank/DDBJ databases">
        <authorList>
            <person name="Sandrine L."/>
        </authorList>
    </citation>
    <scope>NUCLEOTIDE SEQUENCE</scope>
</reference>
<evidence type="ECO:0000259" key="9">
    <source>
        <dbReference type="PROSITE" id="PS50110"/>
    </source>
</evidence>
<evidence type="ECO:0000256" key="5">
    <source>
        <dbReference type="SAM" id="MobiDB-lite"/>
    </source>
</evidence>
<dbReference type="InterPro" id="IPR003661">
    <property type="entry name" value="HisK_dim/P_dom"/>
</dbReference>
<keyword evidence="6" id="KW-1133">Transmembrane helix</keyword>
<proteinExistence type="predicted"/>
<dbReference type="InterPro" id="IPR004358">
    <property type="entry name" value="Sig_transdc_His_kin-like_C"/>
</dbReference>
<dbReference type="SUPFAM" id="SSF55874">
    <property type="entry name" value="ATPase domain of HSP90 chaperone/DNA topoisomerase II/histidine kinase"/>
    <property type="match status" value="1"/>
</dbReference>
<protein>
    <submittedName>
        <fullName evidence="10">Putative sensor histidine-kinase response regulator</fullName>
    </submittedName>
</protein>
<dbReference type="Gene3D" id="1.10.287.130">
    <property type="match status" value="1"/>
</dbReference>
<evidence type="ECO:0000256" key="1">
    <source>
        <dbReference type="ARBA" id="ARBA00022553"/>
    </source>
</evidence>
<dbReference type="Pfam" id="PF00512">
    <property type="entry name" value="HisKA"/>
    <property type="match status" value="1"/>
</dbReference>
<dbReference type="SMART" id="SM00388">
    <property type="entry name" value="HisKA"/>
    <property type="match status" value="1"/>
</dbReference>
<organism evidence="10">
    <name type="scientific">termite gut metagenome</name>
    <dbReference type="NCBI Taxonomy" id="433724"/>
    <lineage>
        <taxon>unclassified sequences</taxon>
        <taxon>metagenomes</taxon>
        <taxon>organismal metagenomes</taxon>
    </lineage>
</organism>
<dbReference type="PRINTS" id="PR00344">
    <property type="entry name" value="BCTRLSENSOR"/>
</dbReference>
<dbReference type="SMART" id="SM00342">
    <property type="entry name" value="HTH_ARAC"/>
    <property type="match status" value="1"/>
</dbReference>
<feature type="transmembrane region" description="Helical" evidence="6">
    <location>
        <begin position="777"/>
        <end position="802"/>
    </location>
</feature>
<dbReference type="InterPro" id="IPR036890">
    <property type="entry name" value="HATPase_C_sf"/>
</dbReference>
<evidence type="ECO:0000313" key="11">
    <source>
        <dbReference type="EMBL" id="CCO21774.1"/>
    </source>
</evidence>
<reference evidence="10" key="2">
    <citation type="journal article" date="2013" name="Biotechnol. Biofuels">
        <title>Mining for hemicellulases in the fungus-growing termite Pseudacanthotermes militaris using functional metagenomics.</title>
        <authorList>
            <person name="Bastien G."/>
            <person name="Arnal G."/>
            <person name="Bozonnet S."/>
            <person name="Laguerre S."/>
            <person name="Ferreira F."/>
            <person name="Faure R."/>
            <person name="Henrissat B."/>
            <person name="Lefevre F."/>
            <person name="Robe P."/>
            <person name="Bouchez O."/>
            <person name="Noirot C."/>
            <person name="Dumon C."/>
            <person name="O'Donohue M."/>
        </authorList>
    </citation>
    <scope>NUCLEOTIDE SEQUENCE</scope>
</reference>
<keyword evidence="10" id="KW-0418">Kinase</keyword>
<dbReference type="InterPro" id="IPR036097">
    <property type="entry name" value="HisK_dim/P_sf"/>
</dbReference>
<dbReference type="InterPro" id="IPR005467">
    <property type="entry name" value="His_kinase_dom"/>
</dbReference>
<accession>S0DFT9</accession>
<dbReference type="GO" id="GO:0043565">
    <property type="term" value="F:sequence-specific DNA binding"/>
    <property type="evidence" value="ECO:0007669"/>
    <property type="project" value="InterPro"/>
</dbReference>
<dbReference type="InterPro" id="IPR011123">
    <property type="entry name" value="Y_Y_Y"/>
</dbReference>
<dbReference type="SMART" id="SM00387">
    <property type="entry name" value="HATPase_c"/>
    <property type="match status" value="1"/>
</dbReference>
<keyword evidence="3" id="KW-0238">DNA-binding</keyword>
<gene>
    <name evidence="10" type="ORF">BN138_683</name>
    <name evidence="11" type="ORF">BN138_962</name>
</gene>
<dbReference type="PROSITE" id="PS00041">
    <property type="entry name" value="HTH_ARAC_FAMILY_1"/>
    <property type="match status" value="1"/>
</dbReference>
<dbReference type="Pfam" id="PF07494">
    <property type="entry name" value="Reg_prop"/>
    <property type="match status" value="1"/>
</dbReference>
<dbReference type="FunFam" id="1.10.287.130:FF:000045">
    <property type="entry name" value="Two-component system sensor histidine kinase/response regulator"/>
    <property type="match status" value="1"/>
</dbReference>
<dbReference type="CDD" id="cd17574">
    <property type="entry name" value="REC_OmpR"/>
    <property type="match status" value="1"/>
</dbReference>
<keyword evidence="6" id="KW-0812">Transmembrane</keyword>
<dbReference type="InterPro" id="IPR003594">
    <property type="entry name" value="HATPase_dom"/>
</dbReference>
<dbReference type="Pfam" id="PF00072">
    <property type="entry name" value="Response_reg"/>
    <property type="match status" value="1"/>
</dbReference>
<dbReference type="PROSITE" id="PS01124">
    <property type="entry name" value="HTH_ARAC_FAMILY_2"/>
    <property type="match status" value="1"/>
</dbReference>
<dbReference type="EMBL" id="HF548306">
    <property type="protein sequence ID" value="CCO21495.1"/>
    <property type="molecule type" value="Genomic_DNA"/>
</dbReference>
<dbReference type="InterPro" id="IPR018062">
    <property type="entry name" value="HTH_AraC-typ_CS"/>
</dbReference>
<dbReference type="CDD" id="cd00082">
    <property type="entry name" value="HisKA"/>
    <property type="match status" value="1"/>
</dbReference>
<dbReference type="SUPFAM" id="SSF46689">
    <property type="entry name" value="Homeodomain-like"/>
    <property type="match status" value="1"/>
</dbReference>
<feature type="region of interest" description="Disordered" evidence="5">
    <location>
        <begin position="1089"/>
        <end position="1117"/>
    </location>
</feature>
<dbReference type="PROSITE" id="PS50110">
    <property type="entry name" value="RESPONSE_REGULATORY"/>
    <property type="match status" value="1"/>
</dbReference>
<name>S0DFT9_9ZZZZ</name>
<dbReference type="Pfam" id="PF07495">
    <property type="entry name" value="Y_Y_Y"/>
    <property type="match status" value="1"/>
</dbReference>
<evidence type="ECO:0000259" key="7">
    <source>
        <dbReference type="PROSITE" id="PS01124"/>
    </source>
</evidence>
<keyword evidence="1" id="KW-0597">Phosphoprotein</keyword>
<dbReference type="Pfam" id="PF12833">
    <property type="entry name" value="HTH_18"/>
    <property type="match status" value="1"/>
</dbReference>
<dbReference type="Gene3D" id="3.30.565.10">
    <property type="entry name" value="Histidine kinase-like ATPase, C-terminal domain"/>
    <property type="match status" value="1"/>
</dbReference>
<sequence length="1371" mass="152085">MKNFCLVSLALSALSLAFCVVGCRPHDQGAASPDFLVIDDDISNQKINAFAEDKFGYIWIATHRGLNRYNGFDFHQYYNTEDSLSLIDNQVICLLVDSHNMLWAGTVNGVSHLTHGGYFVNVPLVSDSRYITQILETSAGDVLVNNGMVLERYDREAEVFRPFITFAPENLASRCWEDRSGRIWAVSPQNLTAYDTERMRSVNSVAVADSYIFSSFMQRNGVLWLLGAGGGDSGVIRLFDTRRDTFVETPAVLMSDARLRGQTVKAIYEYSETMLILYTSGRQFFIYNTLSGELVGQNDSGFPFPAPDTDVTAMFTDSGQNLWIGSSDQGFSVVYSYKRQFNDNALLAKYFDSRSVISLASDKAGNIWALTSLDGLHIIDGETRHARRVEVPGEAPKRRMLECFIDSRDNFWITFTDGHLAQCRYVGGGSGGGRLVQEADHNLYTGLFCVTEDAYGNIWAGAFGSSVGVLVGGATGAGAKEFRPIEIVPPGYTFTPIMIPLRSGKVLAASWGWGFSVIDPTDMSMERINMWGEVKRSSFIPTALFEASDGTIWCGTIGNGLFTVNLQEMSVTHREGVQCNDISGIAEDALGNLWISTLDGLFKYDNTVDRFFAYYDSDGIGGDQFNENCAIRSKGNMMVFGGTHGITFFNPIDIMPRRSARIVFEDLMINNAIQQAYKSDAIGSHMALKPDITLRHSRNNFSISYVAMDFGEFPRDNYNYMLEGFDGRWIDARHSRQAFYSNLPPGRYNFKVRVINNSDMGVVAEDSISVRVKPSPWLSGVMVFGVYPLLFLLLAGSLVWLWMMVLRNRRIAELAVIEKENELRTNAMNMSFFSNISHEFRTPLTMISGPVELLAGDPGLDREKRDLLAIVQRNAHRMLRLVNQLMDFNKLENDTLRLKVRSADIIAEARRVVGTFLFTAKEKRISLTSSGLEDSFVMLLDEDKLEKILYNLLSNAVKFTPPDGKIAVSLDVVGRADVAEFGLPDGAAGASGSAGAVAAKSFVRIDVADTGVGIPEQHLEDVFKRYYQVENQDKGPSWGTGIGLYYARRMAELHHGFLKAFVREEGGTLLSLLLPVDVAVYAEDRRRSDEQKPVALPAPEPVTAEGGGTSDAAAGARPRDDMRTILVVEDDTEVSHFLKSMLSPYYNVVNRFDGASALESIEEVDPDLILSDVLMPGSDGYELCQAVKSNIAMSHIPVVLLTAKSTVADQVAGLDAGADAYVVKPFDPSYLLALVKSLLSNRDKLRNILSQTTRTDKIDEQMLSPHDKEFMDSLYALMEKELSNPELNVTQMTKSLKISRTKFYYKVKGLTGENPNVFFRTYKLNRAAELLKSGKHNISEVADIAGFSTLSHFSVSFKKQFGVTPSEFLHG</sequence>
<keyword evidence="10" id="KW-0808">Transferase</keyword>
<dbReference type="Gene3D" id="3.40.50.2300">
    <property type="match status" value="1"/>
</dbReference>
<keyword evidence="2" id="KW-0805">Transcription regulation</keyword>
<dbReference type="Pfam" id="PF02518">
    <property type="entry name" value="HATPase_c"/>
    <property type="match status" value="1"/>
</dbReference>
<dbReference type="InterPro" id="IPR013783">
    <property type="entry name" value="Ig-like_fold"/>
</dbReference>
<dbReference type="Gene3D" id="2.130.10.10">
    <property type="entry name" value="YVTN repeat-like/Quinoprotein amine dehydrogenase"/>
    <property type="match status" value="3"/>
</dbReference>
<dbReference type="InterPro" id="IPR001789">
    <property type="entry name" value="Sig_transdc_resp-reg_receiver"/>
</dbReference>
<dbReference type="Gene3D" id="1.10.10.60">
    <property type="entry name" value="Homeodomain-like"/>
    <property type="match status" value="1"/>
</dbReference>
<evidence type="ECO:0000256" key="2">
    <source>
        <dbReference type="ARBA" id="ARBA00023015"/>
    </source>
</evidence>
<dbReference type="GO" id="GO:0000155">
    <property type="term" value="F:phosphorelay sensor kinase activity"/>
    <property type="evidence" value="ECO:0007669"/>
    <property type="project" value="InterPro"/>
</dbReference>
<evidence type="ECO:0000256" key="3">
    <source>
        <dbReference type="ARBA" id="ARBA00023125"/>
    </source>
</evidence>
<dbReference type="InterPro" id="IPR009057">
    <property type="entry name" value="Homeodomain-like_sf"/>
</dbReference>
<dbReference type="SMART" id="SM00448">
    <property type="entry name" value="REC"/>
    <property type="match status" value="1"/>
</dbReference>
<dbReference type="EMBL" id="HF548329">
    <property type="protein sequence ID" value="CCO21774.1"/>
    <property type="molecule type" value="Genomic_DNA"/>
</dbReference>
<dbReference type="SUPFAM" id="SSF63829">
    <property type="entry name" value="Calcium-dependent phosphotriesterase"/>
    <property type="match status" value="2"/>
</dbReference>
<dbReference type="InterPro" id="IPR018060">
    <property type="entry name" value="HTH_AraC"/>
</dbReference>
<keyword evidence="6" id="KW-0472">Membrane</keyword>